<dbReference type="EMBL" id="FOMB01000001">
    <property type="protein sequence ID" value="SFB99542.1"/>
    <property type="molecule type" value="Genomic_DNA"/>
</dbReference>
<accession>A0A1I1FKM3</accession>
<dbReference type="AlphaFoldDB" id="A0A1I1FKM3"/>
<name>A0A1I1FKM3_9HYPH</name>
<protein>
    <submittedName>
        <fullName evidence="1">Uncharacterized protein</fullName>
    </submittedName>
</protein>
<gene>
    <name evidence="1" type="ORF">SAMN04488059_101303</name>
</gene>
<dbReference type="STRING" id="728005.SAMN04488059_101303"/>
<evidence type="ECO:0000313" key="1">
    <source>
        <dbReference type="EMBL" id="SFB99542.1"/>
    </source>
</evidence>
<proteinExistence type="predicted"/>
<organism evidence="1 2">
    <name type="scientific">Devosia psychrophila</name>
    <dbReference type="NCBI Taxonomy" id="728005"/>
    <lineage>
        <taxon>Bacteria</taxon>
        <taxon>Pseudomonadati</taxon>
        <taxon>Pseudomonadota</taxon>
        <taxon>Alphaproteobacteria</taxon>
        <taxon>Hyphomicrobiales</taxon>
        <taxon>Devosiaceae</taxon>
        <taxon>Devosia</taxon>
    </lineage>
</organism>
<reference evidence="1 2" key="1">
    <citation type="submission" date="2016-10" db="EMBL/GenBank/DDBJ databases">
        <authorList>
            <person name="de Groot N.N."/>
        </authorList>
    </citation>
    <scope>NUCLEOTIDE SEQUENCE [LARGE SCALE GENOMIC DNA]</scope>
    <source>
        <strain evidence="1 2">CGMCC 1.10210</strain>
    </source>
</reference>
<dbReference type="OrthoDB" id="7950997at2"/>
<evidence type="ECO:0000313" key="2">
    <source>
        <dbReference type="Proteomes" id="UP000182258"/>
    </source>
</evidence>
<sequence length="48" mass="5440">MSNLIRILNRLVAALFSSERIQPDPENMCLRDWADLPAHHPVRDGAPC</sequence>
<dbReference type="RefSeq" id="WP_158409606.1">
    <property type="nucleotide sequence ID" value="NZ_FOMB01000001.1"/>
</dbReference>
<dbReference type="Proteomes" id="UP000182258">
    <property type="component" value="Unassembled WGS sequence"/>
</dbReference>